<dbReference type="GO" id="GO:0008270">
    <property type="term" value="F:zinc ion binding"/>
    <property type="evidence" value="ECO:0007669"/>
    <property type="project" value="UniProtKB-KW"/>
</dbReference>
<dbReference type="AlphaFoldDB" id="A0A6P7MES2"/>
<evidence type="ECO:0000256" key="8">
    <source>
        <dbReference type="PROSITE-ProRule" id="PRU00855"/>
    </source>
</evidence>
<name>A0A6P7MES2_BETSP</name>
<evidence type="ECO:0000256" key="7">
    <source>
        <dbReference type="ARBA" id="ARBA00022884"/>
    </source>
</evidence>
<evidence type="ECO:0000256" key="5">
    <source>
        <dbReference type="ARBA" id="ARBA00022833"/>
    </source>
</evidence>
<dbReference type="GO" id="GO:0003723">
    <property type="term" value="F:RNA binding"/>
    <property type="evidence" value="ECO:0007669"/>
    <property type="project" value="UniProtKB-UniRule"/>
</dbReference>
<dbReference type="RefSeq" id="XP_029005406.1">
    <property type="nucleotide sequence ID" value="XM_029149573.3"/>
</dbReference>
<dbReference type="PROSITE" id="PS51522">
    <property type="entry name" value="ZF_NANOS"/>
    <property type="match status" value="1"/>
</dbReference>
<reference evidence="12" key="1">
    <citation type="submission" date="2025-08" db="UniProtKB">
        <authorList>
            <consortium name="RefSeq"/>
        </authorList>
    </citation>
    <scope>IDENTIFICATION</scope>
</reference>
<feature type="region of interest" description="Disordered" evidence="9">
    <location>
        <begin position="38"/>
        <end position="84"/>
    </location>
</feature>
<keyword evidence="3" id="KW-0479">Metal-binding</keyword>
<dbReference type="Proteomes" id="UP000515150">
    <property type="component" value="Chromosome 4"/>
</dbReference>
<feature type="compositionally biased region" description="Low complexity" evidence="9">
    <location>
        <begin position="63"/>
        <end position="78"/>
    </location>
</feature>
<dbReference type="OrthoDB" id="5864971at2759"/>
<evidence type="ECO:0000256" key="3">
    <source>
        <dbReference type="ARBA" id="ARBA00022723"/>
    </source>
</evidence>
<evidence type="ECO:0000256" key="9">
    <source>
        <dbReference type="SAM" id="MobiDB-lite"/>
    </source>
</evidence>
<evidence type="ECO:0000256" key="1">
    <source>
        <dbReference type="ARBA" id="ARBA00004496"/>
    </source>
</evidence>
<dbReference type="PANTHER" id="PTHR12887">
    <property type="entry name" value="NANOS PROTEIN"/>
    <property type="match status" value="1"/>
</dbReference>
<evidence type="ECO:0000256" key="2">
    <source>
        <dbReference type="ARBA" id="ARBA00022490"/>
    </source>
</evidence>
<keyword evidence="4 8" id="KW-0863">Zinc-finger</keyword>
<dbReference type="GO" id="GO:0006417">
    <property type="term" value="P:regulation of translation"/>
    <property type="evidence" value="ECO:0007669"/>
    <property type="project" value="UniProtKB-UniRule"/>
</dbReference>
<evidence type="ECO:0000256" key="6">
    <source>
        <dbReference type="ARBA" id="ARBA00022845"/>
    </source>
</evidence>
<keyword evidence="11" id="KW-1185">Reference proteome</keyword>
<protein>
    <submittedName>
        <fullName evidence="12">Nanos homolog 1-like</fullName>
    </submittedName>
</protein>
<keyword evidence="2" id="KW-0963">Cytoplasm</keyword>
<keyword evidence="5" id="KW-0862">Zinc</keyword>
<evidence type="ECO:0000313" key="12">
    <source>
        <dbReference type="RefSeq" id="XP_029005406.1"/>
    </source>
</evidence>
<comment type="similarity">
    <text evidence="8">Belongs to the nanos family.</text>
</comment>
<gene>
    <name evidence="12" type="primary">LOC114854845</name>
</gene>
<dbReference type="InterPro" id="IPR008705">
    <property type="entry name" value="Nanos/Xcar2"/>
</dbReference>
<sequence length="154" mass="17227">MTARKPIGVQADCFDMWHDYMNLGRLLRDVCYRREAEPRDNEDASKDLGAPWGPIPAWRGPDDTASSTPTSPSDCSSTGASSDYCSLCKQNRESPRVYRSHRLKSNDGKVICPVLRSYTCPVCKSTGDHAHTLRYCPTAQKQKEAGTPPVSRFW</sequence>
<proteinExistence type="inferred from homology"/>
<dbReference type="InParanoid" id="A0A6P7MES2"/>
<accession>A0A6P7MES2</accession>
<dbReference type="Gene3D" id="4.10.60.30">
    <property type="entry name" value="Nanos, RNA-binding domain"/>
    <property type="match status" value="1"/>
</dbReference>
<feature type="domain" description="Nanos-type" evidence="10">
    <location>
        <begin position="84"/>
        <end position="138"/>
    </location>
</feature>
<dbReference type="KEGG" id="bspl:114854845"/>
<dbReference type="InterPro" id="IPR038129">
    <property type="entry name" value="Nanos_sf"/>
</dbReference>
<comment type="subcellular location">
    <subcellularLocation>
        <location evidence="1">Cytoplasm</location>
    </subcellularLocation>
</comment>
<evidence type="ECO:0000256" key="4">
    <source>
        <dbReference type="ARBA" id="ARBA00022771"/>
    </source>
</evidence>
<dbReference type="GO" id="GO:0005737">
    <property type="term" value="C:cytoplasm"/>
    <property type="evidence" value="ECO:0007669"/>
    <property type="project" value="UniProtKB-SubCell"/>
</dbReference>
<dbReference type="GeneID" id="114854845"/>
<dbReference type="InterPro" id="IPR024161">
    <property type="entry name" value="Znf_nanos-typ"/>
</dbReference>
<keyword evidence="6 8" id="KW-0810">Translation regulation</keyword>
<keyword evidence="7 8" id="KW-0694">RNA-binding</keyword>
<evidence type="ECO:0000313" key="11">
    <source>
        <dbReference type="Proteomes" id="UP000515150"/>
    </source>
</evidence>
<dbReference type="Pfam" id="PF05741">
    <property type="entry name" value="zf-nanos"/>
    <property type="match status" value="1"/>
</dbReference>
<organism evidence="11 12">
    <name type="scientific">Betta splendens</name>
    <name type="common">Siamese fighting fish</name>
    <dbReference type="NCBI Taxonomy" id="158456"/>
    <lineage>
        <taxon>Eukaryota</taxon>
        <taxon>Metazoa</taxon>
        <taxon>Chordata</taxon>
        <taxon>Craniata</taxon>
        <taxon>Vertebrata</taxon>
        <taxon>Euteleostomi</taxon>
        <taxon>Actinopterygii</taxon>
        <taxon>Neopterygii</taxon>
        <taxon>Teleostei</taxon>
        <taxon>Neoteleostei</taxon>
        <taxon>Acanthomorphata</taxon>
        <taxon>Anabantaria</taxon>
        <taxon>Anabantiformes</taxon>
        <taxon>Anabantoidei</taxon>
        <taxon>Osphronemidae</taxon>
        <taxon>Betta</taxon>
    </lineage>
</organism>
<evidence type="ECO:0000259" key="10">
    <source>
        <dbReference type="PROSITE" id="PS51522"/>
    </source>
</evidence>